<accession>A0A1I5Z2S7</accession>
<dbReference type="Proteomes" id="UP000182762">
    <property type="component" value="Unassembled WGS sequence"/>
</dbReference>
<dbReference type="Gene3D" id="3.40.630.10">
    <property type="entry name" value="Zn peptidases"/>
    <property type="match status" value="1"/>
</dbReference>
<proteinExistence type="inferred from homology"/>
<dbReference type="SUPFAM" id="SSF53187">
    <property type="entry name" value="Zn-dependent exopeptidases"/>
    <property type="match status" value="1"/>
</dbReference>
<comment type="caution">
    <text evidence="4">The sequence shown here is derived from an EMBL/GenBank/DDBJ whole genome shotgun (WGS) entry which is preliminary data.</text>
</comment>
<dbReference type="EMBL" id="FOXX01000003">
    <property type="protein sequence ID" value="SFQ50768.1"/>
    <property type="molecule type" value="Genomic_DNA"/>
</dbReference>
<dbReference type="InterPro" id="IPR010158">
    <property type="entry name" value="Amidase_Cbmase"/>
</dbReference>
<organism evidence="4 5">
    <name type="scientific">Priestia endophytica DSM 13796</name>
    <dbReference type="NCBI Taxonomy" id="1121089"/>
    <lineage>
        <taxon>Bacteria</taxon>
        <taxon>Bacillati</taxon>
        <taxon>Bacillota</taxon>
        <taxon>Bacilli</taxon>
        <taxon>Bacillales</taxon>
        <taxon>Bacillaceae</taxon>
        <taxon>Priestia</taxon>
    </lineage>
</organism>
<dbReference type="Gene3D" id="3.30.70.360">
    <property type="match status" value="1"/>
</dbReference>
<name>A0A1I5Z2S7_9BACI</name>
<evidence type="ECO:0000313" key="4">
    <source>
        <dbReference type="EMBL" id="SFQ50768.1"/>
    </source>
</evidence>
<dbReference type="InterPro" id="IPR036264">
    <property type="entry name" value="Bact_exopeptidase_dim_dom"/>
</dbReference>
<evidence type="ECO:0000313" key="5">
    <source>
        <dbReference type="Proteomes" id="UP000182762"/>
    </source>
</evidence>
<keyword evidence="2 4" id="KW-0378">Hydrolase</keyword>
<dbReference type="PANTHER" id="PTHR32494">
    <property type="entry name" value="ALLANTOATE DEIMINASE-RELATED"/>
    <property type="match status" value="1"/>
</dbReference>
<dbReference type="CDD" id="cd03884">
    <property type="entry name" value="M20_bAS"/>
    <property type="match status" value="1"/>
</dbReference>
<reference evidence="4 5" key="1">
    <citation type="submission" date="2016-10" db="EMBL/GenBank/DDBJ databases">
        <authorList>
            <person name="Varghese N."/>
            <person name="Submissions S."/>
        </authorList>
    </citation>
    <scope>NUCLEOTIDE SEQUENCE [LARGE SCALE GENOMIC DNA]</scope>
    <source>
        <strain evidence="4 5">DSM 13796</strain>
    </source>
</reference>
<dbReference type="NCBIfam" id="TIGR01879">
    <property type="entry name" value="hydantase"/>
    <property type="match status" value="1"/>
</dbReference>
<evidence type="ECO:0000259" key="3">
    <source>
        <dbReference type="Pfam" id="PF07687"/>
    </source>
</evidence>
<evidence type="ECO:0000256" key="2">
    <source>
        <dbReference type="ARBA" id="ARBA00022801"/>
    </source>
</evidence>
<feature type="domain" description="Peptidase M20 dimerisation" evidence="3">
    <location>
        <begin position="164"/>
        <end position="267"/>
    </location>
</feature>
<evidence type="ECO:0000256" key="1">
    <source>
        <dbReference type="ARBA" id="ARBA00006153"/>
    </source>
</evidence>
<dbReference type="InterPro" id="IPR002933">
    <property type="entry name" value="Peptidase_M20"/>
</dbReference>
<protein>
    <submittedName>
        <fullName evidence="4">N-carbamoyl-L-amino-acid hydrolase</fullName>
    </submittedName>
</protein>
<dbReference type="Pfam" id="PF01546">
    <property type="entry name" value="Peptidase_M20"/>
    <property type="match status" value="1"/>
</dbReference>
<comment type="similarity">
    <text evidence="1">Belongs to the peptidase M20 family.</text>
</comment>
<gene>
    <name evidence="4" type="ORF">SAMN02745910_01776</name>
</gene>
<sequence>MNEGGLKTHIDNFGNLVGRLEGRDKSAPVLRIGSHIDSQPYGGRFDGVIGVIGGLEVAQTLHEKGVVPPVSIEVVAFCDEEGSRFNKGLFGVRGMHGRLEEDELQRKDQHGTTRKEALIEFGCDPNQFSKWEYKDEEIGAYLELHIEQGPVLEEKGQGVGIVTGISGPLWLTVELAGFAGHAGSVPMSMRQDALVGAAAIITTLNNIASQNIENPTVGTVGNIEVFPNSRNIIAEKVRFTIDLRDMDMERRNAYERDLRKAIGDICAEQGLTYTIKEDTNSEPRYCAKWIKDCMKEGAALMNISPPELMSGPFHDALVMSYVCDYGMIFVRSKDGISHNPKEYSSYEDIALGTELLYHTTEKVLEKL</sequence>
<dbReference type="NCBIfam" id="NF006771">
    <property type="entry name" value="PRK09290.1-5"/>
    <property type="match status" value="1"/>
</dbReference>
<keyword evidence="5" id="KW-1185">Reference proteome</keyword>
<dbReference type="GO" id="GO:0016787">
    <property type="term" value="F:hydrolase activity"/>
    <property type="evidence" value="ECO:0007669"/>
    <property type="project" value="UniProtKB-KW"/>
</dbReference>
<dbReference type="Pfam" id="PF07687">
    <property type="entry name" value="M20_dimer"/>
    <property type="match status" value="1"/>
</dbReference>
<dbReference type="SUPFAM" id="SSF55031">
    <property type="entry name" value="Bacterial exopeptidase dimerisation domain"/>
    <property type="match status" value="1"/>
</dbReference>
<dbReference type="PANTHER" id="PTHR32494:SF5">
    <property type="entry name" value="ALLANTOATE AMIDOHYDROLASE"/>
    <property type="match status" value="1"/>
</dbReference>
<dbReference type="InterPro" id="IPR011650">
    <property type="entry name" value="Peptidase_M20_dimer"/>
</dbReference>